<evidence type="ECO:0000313" key="1">
    <source>
        <dbReference type="EMBL" id="KAL3523004.1"/>
    </source>
</evidence>
<dbReference type="InterPro" id="IPR052147">
    <property type="entry name" value="PP2-like/Lectin"/>
</dbReference>
<dbReference type="PANTHER" id="PTHR48478:SF1">
    <property type="entry name" value="LECTIN-LIKE"/>
    <property type="match status" value="1"/>
</dbReference>
<comment type="caution">
    <text evidence="1">The sequence shown here is derived from an EMBL/GenBank/DDBJ whole genome shotgun (WGS) entry which is preliminary data.</text>
</comment>
<organism evidence="1 2">
    <name type="scientific">Cinchona calisaya</name>
    <dbReference type="NCBI Taxonomy" id="153742"/>
    <lineage>
        <taxon>Eukaryota</taxon>
        <taxon>Viridiplantae</taxon>
        <taxon>Streptophyta</taxon>
        <taxon>Embryophyta</taxon>
        <taxon>Tracheophyta</taxon>
        <taxon>Spermatophyta</taxon>
        <taxon>Magnoliopsida</taxon>
        <taxon>eudicotyledons</taxon>
        <taxon>Gunneridae</taxon>
        <taxon>Pentapetalae</taxon>
        <taxon>asterids</taxon>
        <taxon>lamiids</taxon>
        <taxon>Gentianales</taxon>
        <taxon>Rubiaceae</taxon>
        <taxon>Cinchonoideae</taxon>
        <taxon>Cinchoneae</taxon>
        <taxon>Cinchona</taxon>
    </lineage>
</organism>
<sequence>MAIEQRNVYFGPHRKRDPSLIKVPDSEGLFTIPVRALNITWGNDPHFWQWIKLNEEETKSTGFVEAALLDQVNWLEVTGKLDISSMKLAMDKTYTVYYIVKFTVDAFGWHNVPIKFKVKKDNAQEIKPTELILEPYRKKPNEWHEIPVGKLNFVEDEETQVVRVIEFGMFEVDSDWWKGGMVLGGIKIMPDYNGHEVGFERSVDSELQIDVCCEIAKY</sequence>
<gene>
    <name evidence="1" type="ORF">ACH5RR_015838</name>
</gene>
<accession>A0ABD2ZUB2</accession>
<evidence type="ECO:0000313" key="2">
    <source>
        <dbReference type="Proteomes" id="UP001630127"/>
    </source>
</evidence>
<dbReference type="PANTHER" id="PTHR48478">
    <property type="entry name" value="LECTIN-LIKE"/>
    <property type="match status" value="1"/>
</dbReference>
<name>A0ABD2ZUB2_9GENT</name>
<dbReference type="Pfam" id="PF14299">
    <property type="entry name" value="PP2"/>
    <property type="match status" value="1"/>
</dbReference>
<keyword evidence="2" id="KW-1185">Reference proteome</keyword>
<reference evidence="1 2" key="1">
    <citation type="submission" date="2024-11" db="EMBL/GenBank/DDBJ databases">
        <title>A near-complete genome assembly of Cinchona calisaya.</title>
        <authorList>
            <person name="Lian D.C."/>
            <person name="Zhao X.W."/>
            <person name="Wei L."/>
        </authorList>
    </citation>
    <scope>NUCLEOTIDE SEQUENCE [LARGE SCALE GENOMIC DNA]</scope>
    <source>
        <tissue evidence="1">Nenye</tissue>
    </source>
</reference>
<protein>
    <submittedName>
        <fullName evidence="1">Uncharacterized protein</fullName>
    </submittedName>
</protein>
<dbReference type="EMBL" id="JBJUIK010000007">
    <property type="protein sequence ID" value="KAL3523004.1"/>
    <property type="molecule type" value="Genomic_DNA"/>
</dbReference>
<dbReference type="AlphaFoldDB" id="A0ABD2ZUB2"/>
<dbReference type="Proteomes" id="UP001630127">
    <property type="component" value="Unassembled WGS sequence"/>
</dbReference>
<proteinExistence type="predicted"/>
<dbReference type="InterPro" id="IPR025886">
    <property type="entry name" value="PP2-like"/>
</dbReference>